<dbReference type="EMBL" id="BPQQ01000002">
    <property type="protein sequence ID" value="GJD98242.1"/>
    <property type="molecule type" value="Genomic_DNA"/>
</dbReference>
<dbReference type="Pfam" id="PF07940">
    <property type="entry name" value="Hepar_II_III_C"/>
    <property type="match status" value="1"/>
</dbReference>
<gene>
    <name evidence="4" type="ORF">GMJLKIPL_0149</name>
</gene>
<comment type="subcellular location">
    <subcellularLocation>
        <location evidence="1">Cell envelope</location>
    </subcellularLocation>
</comment>
<evidence type="ECO:0000259" key="3">
    <source>
        <dbReference type="Pfam" id="PF07940"/>
    </source>
</evidence>
<reference evidence="4" key="1">
    <citation type="journal article" date="2021" name="Front. Microbiol.">
        <title>Comprehensive Comparative Genomics and Phenotyping of Methylobacterium Species.</title>
        <authorList>
            <person name="Alessa O."/>
            <person name="Ogura Y."/>
            <person name="Fujitani Y."/>
            <person name="Takami H."/>
            <person name="Hayashi T."/>
            <person name="Sahin N."/>
            <person name="Tani A."/>
        </authorList>
    </citation>
    <scope>NUCLEOTIDE SEQUENCE</scope>
    <source>
        <strain evidence="4">DSM 17168</strain>
    </source>
</reference>
<evidence type="ECO:0000256" key="1">
    <source>
        <dbReference type="ARBA" id="ARBA00004196"/>
    </source>
</evidence>
<keyword evidence="5" id="KW-1185">Reference proteome</keyword>
<dbReference type="PROSITE" id="PS00137">
    <property type="entry name" value="SUBTILASE_HIS"/>
    <property type="match status" value="1"/>
</dbReference>
<organism evidence="4 5">
    <name type="scientific">Methylobacterium isbiliense</name>
    <dbReference type="NCBI Taxonomy" id="315478"/>
    <lineage>
        <taxon>Bacteria</taxon>
        <taxon>Pseudomonadati</taxon>
        <taxon>Pseudomonadota</taxon>
        <taxon>Alphaproteobacteria</taxon>
        <taxon>Hyphomicrobiales</taxon>
        <taxon>Methylobacteriaceae</taxon>
        <taxon>Methylobacterium</taxon>
    </lineage>
</organism>
<name>A0ABQ4S7B1_9HYPH</name>
<dbReference type="Gene3D" id="2.70.98.70">
    <property type="match status" value="1"/>
</dbReference>
<evidence type="ECO:0000313" key="5">
    <source>
        <dbReference type="Proteomes" id="UP001055153"/>
    </source>
</evidence>
<dbReference type="Gene3D" id="1.50.10.100">
    <property type="entry name" value="Chondroitin AC/alginate lyase"/>
    <property type="match status" value="1"/>
</dbReference>
<dbReference type="InterPro" id="IPR022398">
    <property type="entry name" value="Peptidase_S8_His-AS"/>
</dbReference>
<dbReference type="InterPro" id="IPR008929">
    <property type="entry name" value="Chondroitin_lyas"/>
</dbReference>
<sequence length="874" mass="92546">MSGVIRLHPVSAHYAGGATVGAREAHHRVPAKNRWSRVVLTFEDVAPETWCEFGFQLAWDPGEAALAAPDFLLVGFDFLAADRASLDFDHVPGLTRTLLDPQSAWVAGPAYQPAGAEGAGAGLVRVGFLMPDPARAVAVSVRSWRNTAPVEVGRPELRPGDPAEAARGLPRRRRRLTPQPDWLDLATAPGRPLILRGQVHGARPERDGAMVRVVYRDGEGAEIPPPYPDLVSTPDFGAVVNLTAKRHARRFTLELPPPPGAASVALGFAAWEADGAPELLGAPEIALDDALRLETLCGDDLLDAGAFLDRLSREFGSTGNPVPASGVPLVLDRLRALQQGPRPVGGAPELRLAAAPAWPLPLTPTWSEDPFRSVAWRIEYQSLSWLLPLAEADGQRAVALARAWSKANPWGRPADGLGLHPVALSARAEVLAGLLGRLNAEALRAEPLRTLAGEALRHGFALAEIIGQNTLARSLHLVHAATALLAVARSLPQAPLSGFWSSLARHALRDGFTSLLDADGAFADPSLHQRLELLSLGRLLAAALPGEPLAAFIAGRVEPAIPAVTGLLDPGGRLPPFGDTPHGVDHAGWIGRLLALGERALVAERARVAERPAPATTVSGVIALRSDSPARGFGHFACGFSEQRHPHGHADCTSFVFAAEGVRWIAEGGGSGQVEAGTTRQYLISPRAHNVAWPDGREPGAGTGWLVAGERLDGGSAYALGTTVHGPEYRHRRVFVVLDDLTALAVFDRFETADRPLVAEGLLHLAPDVLAALAGPRLVLASRERQRLRIVPRVLRGQASGLDLVSGRNDRPGALQGFVSWRPGALQPASTLRYAMSGHGTVCGGALVAVDEGRERALAALVAGETVTRLLTEA</sequence>
<evidence type="ECO:0000313" key="4">
    <source>
        <dbReference type="EMBL" id="GJD98242.1"/>
    </source>
</evidence>
<accession>A0ABQ4S7B1</accession>
<feature type="domain" description="Heparinase II/III-like C-terminal" evidence="3">
    <location>
        <begin position="643"/>
        <end position="777"/>
    </location>
</feature>
<protein>
    <recommendedName>
        <fullName evidence="3">Heparinase II/III-like C-terminal domain-containing protein</fullName>
    </recommendedName>
</protein>
<proteinExistence type="predicted"/>
<comment type="caution">
    <text evidence="4">The sequence shown here is derived from an EMBL/GenBank/DDBJ whole genome shotgun (WGS) entry which is preliminary data.</text>
</comment>
<feature type="region of interest" description="Disordered" evidence="2">
    <location>
        <begin position="152"/>
        <end position="178"/>
    </location>
</feature>
<dbReference type="InterPro" id="IPR012480">
    <property type="entry name" value="Hepar_II_III_C"/>
</dbReference>
<dbReference type="Proteomes" id="UP001055153">
    <property type="component" value="Unassembled WGS sequence"/>
</dbReference>
<evidence type="ECO:0000256" key="2">
    <source>
        <dbReference type="SAM" id="MobiDB-lite"/>
    </source>
</evidence>
<dbReference type="RefSeq" id="WP_373324547.1">
    <property type="nucleotide sequence ID" value="NZ_BPQQ01000002.1"/>
</dbReference>
<reference evidence="4" key="2">
    <citation type="submission" date="2021-08" db="EMBL/GenBank/DDBJ databases">
        <authorList>
            <person name="Tani A."/>
            <person name="Ola A."/>
            <person name="Ogura Y."/>
            <person name="Katsura K."/>
            <person name="Hayashi T."/>
        </authorList>
    </citation>
    <scope>NUCLEOTIDE SEQUENCE</scope>
    <source>
        <strain evidence="4">DSM 17168</strain>
    </source>
</reference>